<dbReference type="InterPro" id="IPR033453">
    <property type="entry name" value="Glyco_hydro_30_TIM-barrel"/>
</dbReference>
<evidence type="ECO:0000256" key="9">
    <source>
        <dbReference type="ARBA" id="ARBA00023098"/>
    </source>
</evidence>
<dbReference type="PANTHER" id="PTHR11069:SF23">
    <property type="entry name" value="LYSOSOMAL ACID GLUCOSYLCERAMIDASE"/>
    <property type="match status" value="1"/>
</dbReference>
<evidence type="ECO:0000256" key="3">
    <source>
        <dbReference type="ARBA" id="ARBA00004991"/>
    </source>
</evidence>
<keyword evidence="6 13" id="KW-0732">Signal</keyword>
<evidence type="ECO:0000256" key="11">
    <source>
        <dbReference type="ARBA" id="ARBA00051345"/>
    </source>
</evidence>
<dbReference type="InterPro" id="IPR001139">
    <property type="entry name" value="Glyco_hydro_30"/>
</dbReference>
<organism evidence="16">
    <name type="scientific">Rhipicephalus appendiculatus</name>
    <name type="common">Brown ear tick</name>
    <dbReference type="NCBI Taxonomy" id="34631"/>
    <lineage>
        <taxon>Eukaryota</taxon>
        <taxon>Metazoa</taxon>
        <taxon>Ecdysozoa</taxon>
        <taxon>Arthropoda</taxon>
        <taxon>Chelicerata</taxon>
        <taxon>Arachnida</taxon>
        <taxon>Acari</taxon>
        <taxon>Parasitiformes</taxon>
        <taxon>Ixodida</taxon>
        <taxon>Ixodoidea</taxon>
        <taxon>Ixodidae</taxon>
        <taxon>Rhipicephalinae</taxon>
        <taxon>Rhipicephalus</taxon>
        <taxon>Rhipicephalus</taxon>
    </lineage>
</organism>
<proteinExistence type="inferred from homology"/>
<evidence type="ECO:0000256" key="13">
    <source>
        <dbReference type="SAM" id="SignalP"/>
    </source>
</evidence>
<dbReference type="SUPFAM" id="SSF51011">
    <property type="entry name" value="Glycosyl hydrolase domain"/>
    <property type="match status" value="1"/>
</dbReference>
<protein>
    <recommendedName>
        <fullName evidence="5 12">Glucosylceramidase</fullName>
        <ecNumber evidence="5 12">3.2.1.45</ecNumber>
    </recommendedName>
</protein>
<evidence type="ECO:0000256" key="12">
    <source>
        <dbReference type="RuleBase" id="RU361188"/>
    </source>
</evidence>
<sequence>MGSQLVTTLAKLAALISVAAAQCRPRDYGWGSQVCVCNPEYCDFIGDVRPPQRGAVAAFESTKRGLRFAKTVLLREALGSDDINALQLVINPSKTYQTILGFGGAFTDAVGINLRTLPLGMQDDILRSYYSKQGIEYSTGRIPIASTDFSTHKYTYDDIPGDVNLTNFRLAPEDFHLKIPYIRRAMYLSSRPIWFFASSWSSPAWMKTNNAMDGLGFLRGSPGGPYYKIWANYYVRFLQEYERQGIPIRGLTAQNEPTAGYIPFYRWQALGFTAQTQKDFVKLDLGPALAKAGYGVDRVKVMIIDDNRIILRKWADVILGDREAAKYVSGVAVHWYMNRLIGPSVLDMVHQSFPDKFILATEACAGYGLTTVNKVKLGSWERAEYYASDILGNLNHWATGWTDWNLVLNIRGGPNWARNFVDSPIIVNATAQEFYKQPMYYAIGHFSKFIPPGSVRIDSRLIRAGLADLSTKLEYAAFLTPEQAIVVIVLNKSNSRYPLNIRDTHGSANAQKIINERSITTFIWQPFGVKPQRPISVQGVKATQYGPAKGGVPL</sequence>
<dbReference type="PRINTS" id="PR00843">
    <property type="entry name" value="GLHYDRLASE30"/>
</dbReference>
<feature type="signal peptide" evidence="13">
    <location>
        <begin position="1"/>
        <end position="21"/>
    </location>
</feature>
<dbReference type="InterPro" id="IPR033452">
    <property type="entry name" value="GH30_C"/>
</dbReference>
<evidence type="ECO:0000256" key="4">
    <source>
        <dbReference type="ARBA" id="ARBA00005382"/>
    </source>
</evidence>
<dbReference type="SUPFAM" id="SSF51445">
    <property type="entry name" value="(Trans)glycosidases"/>
    <property type="match status" value="1"/>
</dbReference>
<evidence type="ECO:0000259" key="15">
    <source>
        <dbReference type="Pfam" id="PF17189"/>
    </source>
</evidence>
<feature type="domain" description="Glycosyl hydrolase family 30 beta sandwich" evidence="15">
    <location>
        <begin position="453"/>
        <end position="522"/>
    </location>
</feature>
<evidence type="ECO:0000256" key="6">
    <source>
        <dbReference type="ARBA" id="ARBA00022729"/>
    </source>
</evidence>
<dbReference type="GO" id="GO:0005774">
    <property type="term" value="C:vacuolar membrane"/>
    <property type="evidence" value="ECO:0007669"/>
    <property type="project" value="UniProtKB-ARBA"/>
</dbReference>
<accession>A0A131YJ49</accession>
<dbReference type="GO" id="GO:0051246">
    <property type="term" value="P:regulation of protein metabolic process"/>
    <property type="evidence" value="ECO:0007669"/>
    <property type="project" value="UniProtKB-ARBA"/>
</dbReference>
<comment type="similarity">
    <text evidence="4 12">Belongs to the glycosyl hydrolase 30 family.</text>
</comment>
<dbReference type="EC" id="3.2.1.45" evidence="5 12"/>
<dbReference type="GO" id="GO:0006680">
    <property type="term" value="P:glucosylceramide catabolic process"/>
    <property type="evidence" value="ECO:0007669"/>
    <property type="project" value="UniProtKB-ARBA"/>
</dbReference>
<comment type="catalytic activity">
    <reaction evidence="1">
        <text>a beta-D-glucosyl-(1&lt;-&gt;1')-N-acylsphing-4-enine + H2O = an N-acylsphing-4-enine + D-glucose</text>
        <dbReference type="Rhea" id="RHEA:13269"/>
        <dbReference type="ChEBI" id="CHEBI:4167"/>
        <dbReference type="ChEBI" id="CHEBI:15377"/>
        <dbReference type="ChEBI" id="CHEBI:22801"/>
        <dbReference type="ChEBI" id="CHEBI:52639"/>
        <dbReference type="EC" id="3.2.1.45"/>
    </reaction>
    <physiologicalReaction direction="left-to-right" evidence="1">
        <dbReference type="Rhea" id="RHEA:13270"/>
    </physiologicalReaction>
</comment>
<dbReference type="GO" id="GO:0010605">
    <property type="term" value="P:negative regulation of macromolecule metabolic process"/>
    <property type="evidence" value="ECO:0007669"/>
    <property type="project" value="UniProtKB-ARBA"/>
</dbReference>
<dbReference type="EMBL" id="GEDV01009570">
    <property type="protein sequence ID" value="JAP78987.1"/>
    <property type="molecule type" value="Transcribed_RNA"/>
</dbReference>
<keyword evidence="12" id="KW-0326">Glycosidase</keyword>
<evidence type="ECO:0000256" key="7">
    <source>
        <dbReference type="ARBA" id="ARBA00022801"/>
    </source>
</evidence>
<comment type="catalytic activity">
    <reaction evidence="10">
        <text>a beta-D-glucosylceramide + H2O = an N-acyl-sphingoid base + D-glucose</text>
        <dbReference type="Rhea" id="RHEA:81447"/>
        <dbReference type="ChEBI" id="CHEBI:4167"/>
        <dbReference type="ChEBI" id="CHEBI:15377"/>
        <dbReference type="ChEBI" id="CHEBI:83264"/>
        <dbReference type="ChEBI" id="CHEBI:83273"/>
    </reaction>
    <physiologicalReaction direction="left-to-right" evidence="10">
        <dbReference type="Rhea" id="RHEA:81448"/>
    </physiologicalReaction>
</comment>
<name>A0A131YJ49_RHIAP</name>
<dbReference type="GO" id="GO:0042391">
    <property type="term" value="P:regulation of membrane potential"/>
    <property type="evidence" value="ECO:0007669"/>
    <property type="project" value="UniProtKB-ARBA"/>
</dbReference>
<dbReference type="GO" id="GO:0005102">
    <property type="term" value="F:signaling receptor binding"/>
    <property type="evidence" value="ECO:0007669"/>
    <property type="project" value="UniProtKB-ARBA"/>
</dbReference>
<dbReference type="FunFam" id="3.20.20.80:FF:000030">
    <property type="entry name" value="Lysosomal acid glucosylceramidase"/>
    <property type="match status" value="1"/>
</dbReference>
<evidence type="ECO:0000256" key="8">
    <source>
        <dbReference type="ARBA" id="ARBA00022919"/>
    </source>
</evidence>
<dbReference type="GO" id="GO:0016241">
    <property type="term" value="P:regulation of macroautophagy"/>
    <property type="evidence" value="ECO:0007669"/>
    <property type="project" value="UniProtKB-ARBA"/>
</dbReference>
<dbReference type="InterPro" id="IPR017853">
    <property type="entry name" value="GH"/>
</dbReference>
<dbReference type="Pfam" id="PF02055">
    <property type="entry name" value="Glyco_hydro_30"/>
    <property type="match status" value="1"/>
</dbReference>
<evidence type="ECO:0000259" key="14">
    <source>
        <dbReference type="Pfam" id="PF02055"/>
    </source>
</evidence>
<dbReference type="PANTHER" id="PTHR11069">
    <property type="entry name" value="GLUCOSYLCERAMIDASE"/>
    <property type="match status" value="1"/>
</dbReference>
<dbReference type="GO" id="GO:0030163">
    <property type="term" value="P:protein catabolic process"/>
    <property type="evidence" value="ECO:0007669"/>
    <property type="project" value="UniProtKB-ARBA"/>
</dbReference>
<keyword evidence="7 12" id="KW-0378">Hydrolase</keyword>
<comment type="pathway">
    <text evidence="2">Lipid metabolism; sphingolipid metabolism.</text>
</comment>
<evidence type="ECO:0000256" key="2">
    <source>
        <dbReference type="ARBA" id="ARBA00004760"/>
    </source>
</evidence>
<evidence type="ECO:0000256" key="5">
    <source>
        <dbReference type="ARBA" id="ARBA00012658"/>
    </source>
</evidence>
<comment type="catalytic activity">
    <reaction evidence="11">
        <text>an N-acyl-1-beta-D-glucosyl-15-methylhexadecasphing-4-enine + H2O = an N-acyl-15-methylhexadecasphing-4-enine + D-glucose</text>
        <dbReference type="Rhea" id="RHEA:34755"/>
        <dbReference type="ChEBI" id="CHEBI:4167"/>
        <dbReference type="ChEBI" id="CHEBI:15377"/>
        <dbReference type="ChEBI" id="CHEBI:70815"/>
        <dbReference type="ChEBI" id="CHEBI:70846"/>
    </reaction>
    <physiologicalReaction direction="left-to-right" evidence="11">
        <dbReference type="Rhea" id="RHEA:34756"/>
    </physiologicalReaction>
</comment>
<evidence type="ECO:0000256" key="1">
    <source>
        <dbReference type="ARBA" id="ARBA00001013"/>
    </source>
</evidence>
<dbReference type="Gene3D" id="3.20.20.80">
    <property type="entry name" value="Glycosidases"/>
    <property type="match status" value="1"/>
</dbReference>
<dbReference type="GO" id="GO:0006914">
    <property type="term" value="P:autophagy"/>
    <property type="evidence" value="ECO:0007669"/>
    <property type="project" value="UniProtKB-ARBA"/>
</dbReference>
<comment type="pathway">
    <text evidence="3">Sphingolipid metabolism.</text>
</comment>
<dbReference type="AlphaFoldDB" id="A0A131YJ49"/>
<evidence type="ECO:0000256" key="10">
    <source>
        <dbReference type="ARBA" id="ARBA00050474"/>
    </source>
</evidence>
<feature type="domain" description="Glycosyl hydrolase family 30 TIM-barrel" evidence="14">
    <location>
        <begin position="99"/>
        <end position="450"/>
    </location>
</feature>
<dbReference type="GO" id="GO:0016758">
    <property type="term" value="F:hexosyltransferase activity"/>
    <property type="evidence" value="ECO:0007669"/>
    <property type="project" value="UniProtKB-ARBA"/>
</dbReference>
<dbReference type="GO" id="GO:0032006">
    <property type="term" value="P:regulation of TOR signaling"/>
    <property type="evidence" value="ECO:0007669"/>
    <property type="project" value="UniProtKB-ARBA"/>
</dbReference>
<reference evidence="16" key="1">
    <citation type="journal article" date="2016" name="Ticks Tick Borne Dis.">
        <title>De novo assembly and annotation of the salivary gland transcriptome of Rhipicephalus appendiculatus male and female ticks during blood feeding.</title>
        <authorList>
            <person name="de Castro M.H."/>
            <person name="de Klerk D."/>
            <person name="Pienaar R."/>
            <person name="Latif A.A."/>
            <person name="Rees D.J."/>
            <person name="Mans B.J."/>
        </authorList>
    </citation>
    <scope>NUCLEOTIDE SEQUENCE</scope>
    <source>
        <tissue evidence="16">Salivary glands</tissue>
    </source>
</reference>
<dbReference type="GO" id="GO:0004348">
    <property type="term" value="F:glucosylceramidase activity"/>
    <property type="evidence" value="ECO:0007669"/>
    <property type="project" value="UniProtKB-EC"/>
</dbReference>
<dbReference type="GO" id="GO:0008202">
    <property type="term" value="P:steroid metabolic process"/>
    <property type="evidence" value="ECO:0007669"/>
    <property type="project" value="UniProtKB-ARBA"/>
</dbReference>
<dbReference type="GO" id="GO:0007040">
    <property type="term" value="P:lysosome organization"/>
    <property type="evidence" value="ECO:0007669"/>
    <property type="project" value="UniProtKB-ARBA"/>
</dbReference>
<feature type="chain" id="PRO_5007285319" description="Glucosylceramidase" evidence="13">
    <location>
        <begin position="22"/>
        <end position="554"/>
    </location>
</feature>
<evidence type="ECO:0000313" key="16">
    <source>
        <dbReference type="EMBL" id="JAP78987.1"/>
    </source>
</evidence>
<keyword evidence="9 12" id="KW-0443">Lipid metabolism</keyword>
<dbReference type="Pfam" id="PF17189">
    <property type="entry name" value="Glyco_hydro_30C"/>
    <property type="match status" value="1"/>
</dbReference>
<dbReference type="GO" id="GO:0005764">
    <property type="term" value="C:lysosome"/>
    <property type="evidence" value="ECO:0007669"/>
    <property type="project" value="UniProtKB-ARBA"/>
</dbReference>
<keyword evidence="8 12" id="KW-0746">Sphingolipid metabolism</keyword>
<dbReference type="GO" id="GO:0006066">
    <property type="term" value="P:alcohol metabolic process"/>
    <property type="evidence" value="ECO:0007669"/>
    <property type="project" value="UniProtKB-ARBA"/>
</dbReference>